<proteinExistence type="predicted"/>
<dbReference type="Proteomes" id="UP000642993">
    <property type="component" value="Unassembled WGS sequence"/>
</dbReference>
<evidence type="ECO:0000313" key="1">
    <source>
        <dbReference type="EMBL" id="MBD8506835.1"/>
    </source>
</evidence>
<sequence>MTATSAAALRYAAVAVGSVVALAAAVLTPLGTAATLDEPPAYTQAVDSSIAVASAPLSTR</sequence>
<name>A0A927JDI6_9ACTN</name>
<protein>
    <submittedName>
        <fullName evidence="1">Uncharacterized protein</fullName>
    </submittedName>
</protein>
<dbReference type="RefSeq" id="WP_192039289.1">
    <property type="nucleotide sequence ID" value="NZ_JACYWE010000005.1"/>
</dbReference>
<accession>A0A927JDI6</accession>
<dbReference type="AlphaFoldDB" id="A0A927JDI6"/>
<organism evidence="1 2">
    <name type="scientific">Lolliginicoccus lacisalsi</name>
    <dbReference type="NCBI Taxonomy" id="2742202"/>
    <lineage>
        <taxon>Bacteria</taxon>
        <taxon>Bacillati</taxon>
        <taxon>Actinomycetota</taxon>
        <taxon>Actinomycetes</taxon>
        <taxon>Mycobacteriales</taxon>
        <taxon>Hoyosellaceae</taxon>
        <taxon>Lolliginicoccus</taxon>
    </lineage>
</organism>
<evidence type="ECO:0000313" key="2">
    <source>
        <dbReference type="Proteomes" id="UP000642993"/>
    </source>
</evidence>
<comment type="caution">
    <text evidence="1">The sequence shown here is derived from an EMBL/GenBank/DDBJ whole genome shotgun (WGS) entry which is preliminary data.</text>
</comment>
<dbReference type="EMBL" id="JACYWE010000005">
    <property type="protein sequence ID" value="MBD8506835.1"/>
    <property type="molecule type" value="Genomic_DNA"/>
</dbReference>
<reference evidence="1" key="1">
    <citation type="submission" date="2020-09" db="EMBL/GenBank/DDBJ databases">
        <title>Hoyosella lacisalsi sp. nov., a halotolerant actinobacterium isolated from soil of Lake Gudzhirganskoe.</title>
        <authorList>
            <person name="Yang Q."/>
            <person name="Guo P.Y."/>
            <person name="Liu S.W."/>
            <person name="Li F.N."/>
            <person name="Sun C.H."/>
        </authorList>
    </citation>
    <scope>NUCLEOTIDE SEQUENCE</scope>
    <source>
        <strain evidence="1">G463</strain>
    </source>
</reference>
<gene>
    <name evidence="1" type="ORF">HT102_10080</name>
</gene>
<keyword evidence="2" id="KW-1185">Reference proteome</keyword>